<proteinExistence type="predicted"/>
<keyword evidence="2" id="KW-1185">Reference proteome</keyword>
<dbReference type="Gramene" id="PRQ33336">
    <property type="protein sequence ID" value="PRQ33336"/>
    <property type="gene ID" value="RchiOBHm_Chr5g0056461"/>
</dbReference>
<dbReference type="Proteomes" id="UP000238479">
    <property type="component" value="Chromosome 5"/>
</dbReference>
<sequence>MMKNKLASSTTLFVQSKLEIEADEEQEVQLLQKYYCIPFSPITENHPYYLTITHLHTHLMSFLGGFGVAPFLGHSGSAPE</sequence>
<dbReference type="AlphaFoldDB" id="A0A2P6QGN1"/>
<comment type="caution">
    <text evidence="1">The sequence shown here is derived from an EMBL/GenBank/DDBJ whole genome shotgun (WGS) entry which is preliminary data.</text>
</comment>
<protein>
    <submittedName>
        <fullName evidence="1">Uncharacterized protein</fullName>
    </submittedName>
</protein>
<dbReference type="EMBL" id="PDCK01000043">
    <property type="protein sequence ID" value="PRQ33336.1"/>
    <property type="molecule type" value="Genomic_DNA"/>
</dbReference>
<accession>A0A2P6QGN1</accession>
<gene>
    <name evidence="1" type="ORF">RchiOBHm_Chr5g0056461</name>
</gene>
<organism evidence="1 2">
    <name type="scientific">Rosa chinensis</name>
    <name type="common">China rose</name>
    <dbReference type="NCBI Taxonomy" id="74649"/>
    <lineage>
        <taxon>Eukaryota</taxon>
        <taxon>Viridiplantae</taxon>
        <taxon>Streptophyta</taxon>
        <taxon>Embryophyta</taxon>
        <taxon>Tracheophyta</taxon>
        <taxon>Spermatophyta</taxon>
        <taxon>Magnoliopsida</taxon>
        <taxon>eudicotyledons</taxon>
        <taxon>Gunneridae</taxon>
        <taxon>Pentapetalae</taxon>
        <taxon>rosids</taxon>
        <taxon>fabids</taxon>
        <taxon>Rosales</taxon>
        <taxon>Rosaceae</taxon>
        <taxon>Rosoideae</taxon>
        <taxon>Rosoideae incertae sedis</taxon>
        <taxon>Rosa</taxon>
    </lineage>
</organism>
<reference evidence="1 2" key="1">
    <citation type="journal article" date="2018" name="Nat. Genet.">
        <title>The Rosa genome provides new insights in the design of modern roses.</title>
        <authorList>
            <person name="Bendahmane M."/>
        </authorList>
    </citation>
    <scope>NUCLEOTIDE SEQUENCE [LARGE SCALE GENOMIC DNA]</scope>
    <source>
        <strain evidence="2">cv. Old Blush</strain>
    </source>
</reference>
<evidence type="ECO:0000313" key="2">
    <source>
        <dbReference type="Proteomes" id="UP000238479"/>
    </source>
</evidence>
<name>A0A2P6QGN1_ROSCH</name>
<evidence type="ECO:0000313" key="1">
    <source>
        <dbReference type="EMBL" id="PRQ33336.1"/>
    </source>
</evidence>